<evidence type="ECO:0000256" key="12">
    <source>
        <dbReference type="ARBA" id="ARBA00080680"/>
    </source>
</evidence>
<dbReference type="SUPFAM" id="SSF54690">
    <property type="entry name" value="Molybdopterin synthase subunit MoaE"/>
    <property type="match status" value="1"/>
</dbReference>
<keyword evidence="16" id="KW-1185">Reference proteome</keyword>
<keyword evidence="4" id="KW-0808">Transferase</keyword>
<evidence type="ECO:0000256" key="1">
    <source>
        <dbReference type="ARBA" id="ARBA00005046"/>
    </source>
</evidence>
<keyword evidence="5" id="KW-0501">Molybdenum cofactor biosynthesis</keyword>
<evidence type="ECO:0000256" key="8">
    <source>
        <dbReference type="ARBA" id="ARBA00049878"/>
    </source>
</evidence>
<evidence type="ECO:0000256" key="13">
    <source>
        <dbReference type="ARBA" id="ARBA00080739"/>
    </source>
</evidence>
<evidence type="ECO:0000256" key="9">
    <source>
        <dbReference type="ARBA" id="ARBA00072424"/>
    </source>
</evidence>
<evidence type="ECO:0000256" key="3">
    <source>
        <dbReference type="ARBA" id="ARBA00011950"/>
    </source>
</evidence>
<dbReference type="EMBL" id="FONG01000012">
    <property type="protein sequence ID" value="SFF37477.1"/>
    <property type="molecule type" value="Genomic_DNA"/>
</dbReference>
<comment type="function">
    <text evidence="6">Converts molybdopterin precursor Z into molybdopterin. This requires the incorporation of two sulfur atoms into precursor Z to generate a dithiolene group. The sulfur is provided by MoaD.</text>
</comment>
<dbReference type="FunFam" id="3.90.1170.40:FF:000004">
    <property type="entry name" value="Molybdopterin biosynthesis protein MoeE"/>
    <property type="match status" value="1"/>
</dbReference>
<dbReference type="InterPro" id="IPR036563">
    <property type="entry name" value="MoaE_sf"/>
</dbReference>
<dbReference type="Gene3D" id="3.90.1170.40">
    <property type="entry name" value="Molybdopterin biosynthesis MoaE subunit"/>
    <property type="match status" value="1"/>
</dbReference>
<proteinExistence type="inferred from homology"/>
<dbReference type="GO" id="GO:0006777">
    <property type="term" value="P:Mo-molybdopterin cofactor biosynthetic process"/>
    <property type="evidence" value="ECO:0007669"/>
    <property type="project" value="UniProtKB-KW"/>
</dbReference>
<organism evidence="15 16">
    <name type="scientific">Actinacidiphila alni</name>
    <dbReference type="NCBI Taxonomy" id="380248"/>
    <lineage>
        <taxon>Bacteria</taxon>
        <taxon>Bacillati</taxon>
        <taxon>Actinomycetota</taxon>
        <taxon>Actinomycetes</taxon>
        <taxon>Kitasatosporales</taxon>
        <taxon>Streptomycetaceae</taxon>
        <taxon>Actinacidiphila</taxon>
    </lineage>
</organism>
<reference evidence="15 16" key="1">
    <citation type="submission" date="2016-10" db="EMBL/GenBank/DDBJ databases">
        <authorList>
            <person name="de Groot N.N."/>
        </authorList>
    </citation>
    <scope>NUCLEOTIDE SEQUENCE [LARGE SCALE GENOMIC DNA]</scope>
    <source>
        <strain evidence="15 16">CGMCC 4.3510</strain>
    </source>
</reference>
<sequence length="165" mass="17143">MCRMAPTHDDPTGRTGPAAGPHASGGPIRLLAIRDTPLSVDEVFAAVGDDAAGGTTLFVGTVRDHDGDSAAAVTGLGYSAHPSAEAELRRVAEKVAADFPVRALAAVHRVGDLKVGDIAVVVAVSCPHRGEAFAASRRLIDDLKSEVPIWKHQTFTDGTEEWVGA</sequence>
<evidence type="ECO:0000313" key="16">
    <source>
        <dbReference type="Proteomes" id="UP000199323"/>
    </source>
</evidence>
<feature type="compositionally biased region" description="Low complexity" evidence="14">
    <location>
        <begin position="16"/>
        <end position="26"/>
    </location>
</feature>
<evidence type="ECO:0000256" key="5">
    <source>
        <dbReference type="ARBA" id="ARBA00023150"/>
    </source>
</evidence>
<evidence type="ECO:0000256" key="11">
    <source>
        <dbReference type="ARBA" id="ARBA00078352"/>
    </source>
</evidence>
<evidence type="ECO:0000256" key="2">
    <source>
        <dbReference type="ARBA" id="ARBA00005426"/>
    </source>
</evidence>
<evidence type="ECO:0000256" key="4">
    <source>
        <dbReference type="ARBA" id="ARBA00022679"/>
    </source>
</evidence>
<feature type="region of interest" description="Disordered" evidence="14">
    <location>
        <begin position="1"/>
        <end position="26"/>
    </location>
</feature>
<evidence type="ECO:0000256" key="10">
    <source>
        <dbReference type="ARBA" id="ARBA00076955"/>
    </source>
</evidence>
<feature type="compositionally biased region" description="Basic and acidic residues" evidence="14">
    <location>
        <begin position="1"/>
        <end position="12"/>
    </location>
</feature>
<comment type="subunit">
    <text evidence="7">Heterotetramer of 2 MoaD subunits and 2 MoaE subunits. Also stable as homodimer. The enzyme changes between these two forms during catalysis.</text>
</comment>
<name>A0A1I2I8P3_9ACTN</name>
<dbReference type="InterPro" id="IPR003448">
    <property type="entry name" value="Mopterin_biosynth_MoaE"/>
</dbReference>
<dbReference type="STRING" id="380248.SAMN05216251_112207"/>
<accession>A0A1I2I8P3</accession>
<evidence type="ECO:0000313" key="15">
    <source>
        <dbReference type="EMBL" id="SFF37477.1"/>
    </source>
</evidence>
<dbReference type="EC" id="2.8.1.12" evidence="3"/>
<dbReference type="Proteomes" id="UP000199323">
    <property type="component" value="Unassembled WGS sequence"/>
</dbReference>
<dbReference type="GO" id="GO:0030366">
    <property type="term" value="F:molybdopterin synthase activity"/>
    <property type="evidence" value="ECO:0007669"/>
    <property type="project" value="UniProtKB-EC"/>
</dbReference>
<protein>
    <recommendedName>
        <fullName evidence="9">Molybdopterin synthase catalytic subunit 1</fullName>
        <ecNumber evidence="3">2.8.1.12</ecNumber>
    </recommendedName>
    <alternativeName>
        <fullName evidence="13">MPT synthase subunit 2 1</fullName>
    </alternativeName>
    <alternativeName>
        <fullName evidence="10">Molybdenum cofactor biosynthesis protein E 1</fullName>
    </alternativeName>
    <alternativeName>
        <fullName evidence="11">Molybdopterin-converting factor large subunit 1</fullName>
    </alternativeName>
    <alternativeName>
        <fullName evidence="12">Molybdopterin-converting factor subunit 2 1</fullName>
    </alternativeName>
</protein>
<dbReference type="PANTHER" id="PTHR23404">
    <property type="entry name" value="MOLYBDOPTERIN SYNTHASE RELATED"/>
    <property type="match status" value="1"/>
</dbReference>
<gene>
    <name evidence="15" type="ORF">SAMN05216251_112207</name>
</gene>
<evidence type="ECO:0000256" key="7">
    <source>
        <dbReference type="ARBA" id="ARBA00026066"/>
    </source>
</evidence>
<evidence type="ECO:0000256" key="6">
    <source>
        <dbReference type="ARBA" id="ARBA00025448"/>
    </source>
</evidence>
<comment type="similarity">
    <text evidence="2">Belongs to the MoaE family.</text>
</comment>
<evidence type="ECO:0000256" key="14">
    <source>
        <dbReference type="SAM" id="MobiDB-lite"/>
    </source>
</evidence>
<dbReference type="CDD" id="cd00756">
    <property type="entry name" value="MoaE"/>
    <property type="match status" value="1"/>
</dbReference>
<comment type="pathway">
    <text evidence="1">Cofactor biosynthesis; molybdopterin biosynthesis.</text>
</comment>
<dbReference type="Pfam" id="PF02391">
    <property type="entry name" value="MoaE"/>
    <property type="match status" value="1"/>
</dbReference>
<dbReference type="AlphaFoldDB" id="A0A1I2I8P3"/>
<comment type="catalytic activity">
    <reaction evidence="8">
        <text>2 [molybdopterin-synthase sulfur-carrier protein]-C-terminal-Gly-aminoethanethioate + cyclic pyranopterin phosphate + H2O = molybdopterin + 2 [molybdopterin-synthase sulfur-carrier protein]-C-terminal Gly-Gly + 2 H(+)</text>
        <dbReference type="Rhea" id="RHEA:26333"/>
        <dbReference type="Rhea" id="RHEA-COMP:12202"/>
        <dbReference type="Rhea" id="RHEA-COMP:19907"/>
        <dbReference type="ChEBI" id="CHEBI:15377"/>
        <dbReference type="ChEBI" id="CHEBI:15378"/>
        <dbReference type="ChEBI" id="CHEBI:58698"/>
        <dbReference type="ChEBI" id="CHEBI:59648"/>
        <dbReference type="ChEBI" id="CHEBI:90778"/>
        <dbReference type="ChEBI" id="CHEBI:232372"/>
        <dbReference type="EC" id="2.8.1.12"/>
    </reaction>
</comment>